<evidence type="ECO:0000313" key="10">
    <source>
        <dbReference type="RefSeq" id="XP_033534870.1"/>
    </source>
</evidence>
<organism evidence="8">
    <name type="scientific">Eremomyces bilateralis CBS 781.70</name>
    <dbReference type="NCBI Taxonomy" id="1392243"/>
    <lineage>
        <taxon>Eukaryota</taxon>
        <taxon>Fungi</taxon>
        <taxon>Dikarya</taxon>
        <taxon>Ascomycota</taxon>
        <taxon>Pezizomycotina</taxon>
        <taxon>Dothideomycetes</taxon>
        <taxon>Dothideomycetes incertae sedis</taxon>
        <taxon>Eremomycetales</taxon>
        <taxon>Eremomycetaceae</taxon>
        <taxon>Eremomyces</taxon>
    </lineage>
</organism>
<dbReference type="GO" id="GO:0016020">
    <property type="term" value="C:membrane"/>
    <property type="evidence" value="ECO:0007669"/>
    <property type="project" value="UniProtKB-SubCell"/>
</dbReference>
<feature type="domain" description="Rhodopsin" evidence="7">
    <location>
        <begin position="44"/>
        <end position="284"/>
    </location>
</feature>
<dbReference type="Pfam" id="PF20684">
    <property type="entry name" value="Fung_rhodopsin"/>
    <property type="match status" value="1"/>
</dbReference>
<dbReference type="InterPro" id="IPR049326">
    <property type="entry name" value="Rhodopsin_dom_fungi"/>
</dbReference>
<evidence type="ECO:0000313" key="8">
    <source>
        <dbReference type="EMBL" id="KAF1813239.1"/>
    </source>
</evidence>
<protein>
    <recommendedName>
        <fullName evidence="7">Rhodopsin domain-containing protein</fullName>
    </recommendedName>
</protein>
<dbReference type="GeneID" id="54418636"/>
<evidence type="ECO:0000256" key="6">
    <source>
        <dbReference type="SAM" id="Phobius"/>
    </source>
</evidence>
<proteinExistence type="inferred from homology"/>
<gene>
    <name evidence="8 10" type="ORF">P152DRAFT_448560</name>
</gene>
<dbReference type="AlphaFoldDB" id="A0A6G1G5Y2"/>
<feature type="transmembrane region" description="Helical" evidence="6">
    <location>
        <begin position="60"/>
        <end position="85"/>
    </location>
</feature>
<evidence type="ECO:0000256" key="5">
    <source>
        <dbReference type="ARBA" id="ARBA00038359"/>
    </source>
</evidence>
<evidence type="ECO:0000259" key="7">
    <source>
        <dbReference type="Pfam" id="PF20684"/>
    </source>
</evidence>
<reference evidence="8 10" key="1">
    <citation type="submission" date="2020-01" db="EMBL/GenBank/DDBJ databases">
        <authorList>
            <consortium name="DOE Joint Genome Institute"/>
            <person name="Haridas S."/>
            <person name="Albert R."/>
            <person name="Binder M."/>
            <person name="Bloem J."/>
            <person name="Labutti K."/>
            <person name="Salamov A."/>
            <person name="Andreopoulos B."/>
            <person name="Baker S.E."/>
            <person name="Barry K."/>
            <person name="Bills G."/>
            <person name="Bluhm B.H."/>
            <person name="Cannon C."/>
            <person name="Castanera R."/>
            <person name="Culley D.E."/>
            <person name="Daum C."/>
            <person name="Ezra D."/>
            <person name="Gonzalez J.B."/>
            <person name="Henrissat B."/>
            <person name="Kuo A."/>
            <person name="Liang C."/>
            <person name="Lipzen A."/>
            <person name="Lutzoni F."/>
            <person name="Magnuson J."/>
            <person name="Mondo S."/>
            <person name="Nolan M."/>
            <person name="Ohm R."/>
            <person name="Pangilinan J."/>
            <person name="Park H.-J."/>
            <person name="Ramirez L."/>
            <person name="Alfaro M."/>
            <person name="Sun H."/>
            <person name="Tritt A."/>
            <person name="Yoshinaga Y."/>
            <person name="Zwiers L.-H."/>
            <person name="Turgeon B.G."/>
            <person name="Goodwin S.B."/>
            <person name="Spatafora J.W."/>
            <person name="Crous P.W."/>
            <person name="Grigoriev I.V."/>
        </authorList>
    </citation>
    <scope>NUCLEOTIDE SEQUENCE</scope>
    <source>
        <strain evidence="8 10">CBS 781.70</strain>
    </source>
</reference>
<feature type="transmembrane region" description="Helical" evidence="6">
    <location>
        <begin position="259"/>
        <end position="278"/>
    </location>
</feature>
<dbReference type="InterPro" id="IPR052337">
    <property type="entry name" value="SAT4-like"/>
</dbReference>
<keyword evidence="9" id="KW-1185">Reference proteome</keyword>
<evidence type="ECO:0000256" key="3">
    <source>
        <dbReference type="ARBA" id="ARBA00022989"/>
    </source>
</evidence>
<reference evidence="10" key="3">
    <citation type="submission" date="2025-04" db="UniProtKB">
        <authorList>
            <consortium name="RefSeq"/>
        </authorList>
    </citation>
    <scope>IDENTIFICATION</scope>
    <source>
        <strain evidence="10">CBS 781.70</strain>
    </source>
</reference>
<feature type="transmembrane region" description="Helical" evidence="6">
    <location>
        <begin position="27"/>
        <end position="48"/>
    </location>
</feature>
<evidence type="ECO:0000256" key="2">
    <source>
        <dbReference type="ARBA" id="ARBA00022692"/>
    </source>
</evidence>
<dbReference type="PANTHER" id="PTHR33048:SF129">
    <property type="entry name" value="INTEGRAL MEMBRANE PROTEIN-RELATED"/>
    <property type="match status" value="1"/>
</dbReference>
<evidence type="ECO:0000313" key="9">
    <source>
        <dbReference type="Proteomes" id="UP000504638"/>
    </source>
</evidence>
<feature type="transmembrane region" description="Helical" evidence="6">
    <location>
        <begin position="220"/>
        <end position="239"/>
    </location>
</feature>
<dbReference type="OrthoDB" id="5329176at2759"/>
<keyword evidence="4 6" id="KW-0472">Membrane</keyword>
<dbReference type="PANTHER" id="PTHR33048">
    <property type="entry name" value="PTH11-LIKE INTEGRAL MEMBRANE PROTEIN (AFU_ORTHOLOGUE AFUA_5G11245)"/>
    <property type="match status" value="1"/>
</dbReference>
<reference evidence="10" key="2">
    <citation type="submission" date="2020-04" db="EMBL/GenBank/DDBJ databases">
        <authorList>
            <consortium name="NCBI Genome Project"/>
        </authorList>
    </citation>
    <scope>NUCLEOTIDE SEQUENCE</scope>
    <source>
        <strain evidence="10">CBS 781.70</strain>
    </source>
</reference>
<keyword evidence="2 6" id="KW-0812">Transmembrane</keyword>
<dbReference type="EMBL" id="ML975155">
    <property type="protein sequence ID" value="KAF1813239.1"/>
    <property type="molecule type" value="Genomic_DNA"/>
</dbReference>
<feature type="transmembrane region" description="Helical" evidence="6">
    <location>
        <begin position="186"/>
        <end position="208"/>
    </location>
</feature>
<feature type="transmembrane region" description="Helical" evidence="6">
    <location>
        <begin position="138"/>
        <end position="166"/>
    </location>
</feature>
<dbReference type="Proteomes" id="UP000504638">
    <property type="component" value="Unplaced"/>
</dbReference>
<evidence type="ECO:0000256" key="4">
    <source>
        <dbReference type="ARBA" id="ARBA00023136"/>
    </source>
</evidence>
<feature type="transmembrane region" description="Helical" evidence="6">
    <location>
        <begin position="105"/>
        <end position="126"/>
    </location>
</feature>
<name>A0A6G1G5Y2_9PEZI</name>
<keyword evidence="3 6" id="KW-1133">Transmembrane helix</keyword>
<accession>A0A6G1G5Y2</accession>
<comment type="subcellular location">
    <subcellularLocation>
        <location evidence="1">Membrane</location>
        <topology evidence="1">Multi-pass membrane protein</topology>
    </subcellularLocation>
</comment>
<dbReference type="RefSeq" id="XP_033534870.1">
    <property type="nucleotide sequence ID" value="XM_033678066.1"/>
</dbReference>
<sequence>MRKVPAAVMDRWPAPNFVNPESQANKMLISIYICIIIIIFVLLLRLYSRIYVAKFFGMDDWMIVPAAITAIGYGINAIVAIDHGWYKHIWDLRPHELMMARKLVIASNLTGLYTAGCTKLSVLLLYHRIAPAYSRFQYLVWFFTGLAILWIISFTAANFLLCIPLHAYWDLNYDGPQSCFVEVPYFVAFAGIDLFLDTAIFILPLPLVIPLRLPKRQKMILGAVFGIGIFAVVAAALRLPSLVRVTESFDLTWEIYDAALWTLVEATVGIFCASVPALKPLVQKYTPAILGTMGNGNLTGSGHINSGMYPNSQPAFSRADSRAYSEQAWSRTRSRTLSEPTYSRELSRTQSGNVVFSDIERGKGSGELESVILTRIELAGRVRESTDSSQRLVSPRRMV</sequence>
<comment type="similarity">
    <text evidence="5">Belongs to the SAT4 family.</text>
</comment>
<evidence type="ECO:0000256" key="1">
    <source>
        <dbReference type="ARBA" id="ARBA00004141"/>
    </source>
</evidence>